<evidence type="ECO:0000313" key="2">
    <source>
        <dbReference type="Proteomes" id="UP001187192"/>
    </source>
</evidence>
<accession>A0AA88J5S2</accession>
<organism evidence="1 2">
    <name type="scientific">Ficus carica</name>
    <name type="common">Common fig</name>
    <dbReference type="NCBI Taxonomy" id="3494"/>
    <lineage>
        <taxon>Eukaryota</taxon>
        <taxon>Viridiplantae</taxon>
        <taxon>Streptophyta</taxon>
        <taxon>Embryophyta</taxon>
        <taxon>Tracheophyta</taxon>
        <taxon>Spermatophyta</taxon>
        <taxon>Magnoliopsida</taxon>
        <taxon>eudicotyledons</taxon>
        <taxon>Gunneridae</taxon>
        <taxon>Pentapetalae</taxon>
        <taxon>rosids</taxon>
        <taxon>fabids</taxon>
        <taxon>Rosales</taxon>
        <taxon>Moraceae</taxon>
        <taxon>Ficeae</taxon>
        <taxon>Ficus</taxon>
    </lineage>
</organism>
<gene>
    <name evidence="1" type="ORF">TIFTF001_034890</name>
</gene>
<proteinExistence type="predicted"/>
<dbReference type="Proteomes" id="UP001187192">
    <property type="component" value="Unassembled WGS sequence"/>
</dbReference>
<reference evidence="1" key="1">
    <citation type="submission" date="2023-07" db="EMBL/GenBank/DDBJ databases">
        <title>draft genome sequence of fig (Ficus carica).</title>
        <authorList>
            <person name="Takahashi T."/>
            <person name="Nishimura K."/>
        </authorList>
    </citation>
    <scope>NUCLEOTIDE SEQUENCE</scope>
</reference>
<protein>
    <submittedName>
        <fullName evidence="1">Uncharacterized protein</fullName>
    </submittedName>
</protein>
<name>A0AA88J5S2_FICCA</name>
<dbReference type="EMBL" id="BTGU01000264">
    <property type="protein sequence ID" value="GMN65823.1"/>
    <property type="molecule type" value="Genomic_DNA"/>
</dbReference>
<comment type="caution">
    <text evidence="1">The sequence shown here is derived from an EMBL/GenBank/DDBJ whole genome shotgun (WGS) entry which is preliminary data.</text>
</comment>
<sequence length="139" mass="15825">MGPGLTLWSENHRSWGACKGRWVLVGLPFWVARSRDLTLWSENHRSWDACKGRWVLVGLLFWVARLRDLTDTLCVPGRSVPDPPGLFLVFRQLGVSEISGDRVHPGKGAFGNKDHLFSVNARLVKLFHRKRDEPLQIIS</sequence>
<dbReference type="AlphaFoldDB" id="A0AA88J5S2"/>
<evidence type="ECO:0000313" key="1">
    <source>
        <dbReference type="EMBL" id="GMN65823.1"/>
    </source>
</evidence>
<keyword evidence="2" id="KW-1185">Reference proteome</keyword>